<evidence type="ECO:0000256" key="20">
    <source>
        <dbReference type="SAM" id="Phobius"/>
    </source>
</evidence>
<dbReference type="SUPFAM" id="SSF51905">
    <property type="entry name" value="FAD/NAD(P)-binding domain"/>
    <property type="match status" value="2"/>
</dbReference>
<dbReference type="EC" id="1.-.-.-" evidence="19"/>
<evidence type="ECO:0000256" key="2">
    <source>
        <dbReference type="ARBA" id="ARBA00004389"/>
    </source>
</evidence>
<dbReference type="GO" id="GO:0005789">
    <property type="term" value="C:endoplasmic reticulum membrane"/>
    <property type="evidence" value="ECO:0007669"/>
    <property type="project" value="UniProtKB-SubCell"/>
</dbReference>
<dbReference type="AlphaFoldDB" id="A0ABD3WJT3"/>
<accession>A0ABD3WJT3</accession>
<evidence type="ECO:0000256" key="6">
    <source>
        <dbReference type="ARBA" id="ARBA00022824"/>
    </source>
</evidence>
<comment type="catalytic activity">
    <reaction evidence="17">
        <text>N,N-dimethylaniline + NADPH + O2 + H(+) = N,N-dimethylaniline N-oxide + NADP(+) + H2O</text>
        <dbReference type="Rhea" id="RHEA:24468"/>
        <dbReference type="ChEBI" id="CHEBI:15377"/>
        <dbReference type="ChEBI" id="CHEBI:15378"/>
        <dbReference type="ChEBI" id="CHEBI:15379"/>
        <dbReference type="ChEBI" id="CHEBI:16269"/>
        <dbReference type="ChEBI" id="CHEBI:17735"/>
        <dbReference type="ChEBI" id="CHEBI:57783"/>
        <dbReference type="ChEBI" id="CHEBI:58349"/>
        <dbReference type="EC" id="1.14.13.8"/>
    </reaction>
    <physiologicalReaction direction="left-to-right" evidence="17">
        <dbReference type="Rhea" id="RHEA:24469"/>
    </physiologicalReaction>
</comment>
<evidence type="ECO:0000256" key="1">
    <source>
        <dbReference type="ARBA" id="ARBA00001974"/>
    </source>
</evidence>
<gene>
    <name evidence="21" type="ORF">ACJMK2_036136</name>
</gene>
<keyword evidence="10 18" id="KW-0560">Oxidoreductase</keyword>
<sequence>MARRCCVIGAGVSGLAALKECLDSGLDPVCFEMDTDLGGVWNARDEPKNGFPFMYKSCVTNTSKTFTCFSDFPIPKDYPNFMRRYQFKAYLDSYADRFKLREYISFKTKIVGVQRSDDFLSSGRWKVTYKSMETGDVTEEMFDYVMICNGHYYEPMVPHFPGLEEFTGKTIHSHDYIDFHGYEGKKVLVVGFGNSAGDIACELSQHAEHVCISTRRGGYCIPRAGDYGVPFDYIALAGFTQYIPLSYLLPLLLKKINYRYDHTKYSIAPNAPFSLGTLIVNDDLPNRILIGAVSMKGGIKYFTKDGAVFEDDTKEVFEAVVFATGYNFSIPFLEDSVIKMDTHFPSLYEIVFPDELEPCTLAVIGLAQPMGPVIPVVELQSRWTCRVFRGYYQLPTVHERKKEIAKRKNVVRKLFYESPRHANKVSVLDYCDKIAGYIGCRPNLWKFFREDIKIWKLLVFGPANPARWRLQGPGKWDGAVEEIKSTEEKMLFPLRTRVAGIGERDGLYAAWTSVVNKLLAVMFIIVAVLLVFW</sequence>
<organism evidence="21 22">
    <name type="scientific">Sinanodonta woodiana</name>
    <name type="common">Chinese pond mussel</name>
    <name type="synonym">Anodonta woodiana</name>
    <dbReference type="NCBI Taxonomy" id="1069815"/>
    <lineage>
        <taxon>Eukaryota</taxon>
        <taxon>Metazoa</taxon>
        <taxon>Spiralia</taxon>
        <taxon>Lophotrochozoa</taxon>
        <taxon>Mollusca</taxon>
        <taxon>Bivalvia</taxon>
        <taxon>Autobranchia</taxon>
        <taxon>Heteroconchia</taxon>
        <taxon>Palaeoheterodonta</taxon>
        <taxon>Unionida</taxon>
        <taxon>Unionoidea</taxon>
        <taxon>Unionidae</taxon>
        <taxon>Unioninae</taxon>
        <taxon>Sinanodonta</taxon>
    </lineage>
</organism>
<name>A0ABD3WJT3_SINWO</name>
<comment type="catalytic activity">
    <reaction evidence="15">
        <text>hypotaurine + NADPH + O2 + H(+) = taurine + NADP(+) + H2O</text>
        <dbReference type="Rhea" id="RHEA:69819"/>
        <dbReference type="ChEBI" id="CHEBI:15377"/>
        <dbReference type="ChEBI" id="CHEBI:15378"/>
        <dbReference type="ChEBI" id="CHEBI:15379"/>
        <dbReference type="ChEBI" id="CHEBI:57783"/>
        <dbReference type="ChEBI" id="CHEBI:57853"/>
        <dbReference type="ChEBI" id="CHEBI:58349"/>
        <dbReference type="ChEBI" id="CHEBI:507393"/>
        <dbReference type="EC" id="1.14.13.8"/>
    </reaction>
    <physiologicalReaction direction="left-to-right" evidence="15">
        <dbReference type="Rhea" id="RHEA:69820"/>
    </physiologicalReaction>
</comment>
<dbReference type="FunFam" id="3.50.50.60:FF:000159">
    <property type="entry name" value="Dimethylaniline monooxygenase [N-oxide-forming]"/>
    <property type="match status" value="1"/>
</dbReference>
<evidence type="ECO:0000256" key="18">
    <source>
        <dbReference type="PIRNR" id="PIRNR000332"/>
    </source>
</evidence>
<keyword evidence="11 18" id="KW-0503">Monooxygenase</keyword>
<dbReference type="GO" id="GO:0034899">
    <property type="term" value="F:trimethylamine monooxygenase activity"/>
    <property type="evidence" value="ECO:0007669"/>
    <property type="project" value="UniProtKB-EC"/>
</dbReference>
<evidence type="ECO:0000256" key="17">
    <source>
        <dbReference type="ARBA" id="ARBA00049443"/>
    </source>
</evidence>
<keyword evidence="4 18" id="KW-0285">Flavoprotein</keyword>
<dbReference type="PANTHER" id="PTHR23023">
    <property type="entry name" value="DIMETHYLANILINE MONOOXYGENASE"/>
    <property type="match status" value="1"/>
</dbReference>
<dbReference type="Proteomes" id="UP001634394">
    <property type="component" value="Unassembled WGS sequence"/>
</dbReference>
<comment type="cofactor">
    <cofactor evidence="1 18 19">
        <name>FAD</name>
        <dbReference type="ChEBI" id="CHEBI:57692"/>
    </cofactor>
</comment>
<keyword evidence="6 18" id="KW-0256">Endoplasmic reticulum</keyword>
<evidence type="ECO:0000256" key="15">
    <source>
        <dbReference type="ARBA" id="ARBA00048041"/>
    </source>
</evidence>
<dbReference type="Gene3D" id="3.50.50.60">
    <property type="entry name" value="FAD/NAD(P)-binding domain"/>
    <property type="match status" value="1"/>
</dbReference>
<evidence type="ECO:0000256" key="19">
    <source>
        <dbReference type="RuleBase" id="RU361177"/>
    </source>
</evidence>
<evidence type="ECO:0000256" key="16">
    <source>
        <dbReference type="ARBA" id="ARBA00048088"/>
    </source>
</evidence>
<evidence type="ECO:0000256" key="11">
    <source>
        <dbReference type="ARBA" id="ARBA00023033"/>
    </source>
</evidence>
<comment type="catalytic activity">
    <reaction evidence="16">
        <text>trimethylamine + NADPH + O2 = trimethylamine N-oxide + NADP(+) + H2O</text>
        <dbReference type="Rhea" id="RHEA:31979"/>
        <dbReference type="ChEBI" id="CHEBI:15377"/>
        <dbReference type="ChEBI" id="CHEBI:15379"/>
        <dbReference type="ChEBI" id="CHEBI:15724"/>
        <dbReference type="ChEBI" id="CHEBI:57783"/>
        <dbReference type="ChEBI" id="CHEBI:58349"/>
        <dbReference type="ChEBI" id="CHEBI:58389"/>
        <dbReference type="EC" id="1.14.13.148"/>
    </reaction>
    <physiologicalReaction direction="left-to-right" evidence="16">
        <dbReference type="Rhea" id="RHEA:31980"/>
    </physiologicalReaction>
</comment>
<reference evidence="21 22" key="1">
    <citation type="submission" date="2024-11" db="EMBL/GenBank/DDBJ databases">
        <title>Chromosome-level genome assembly of the freshwater bivalve Anodonta woodiana.</title>
        <authorList>
            <person name="Chen X."/>
        </authorList>
    </citation>
    <scope>NUCLEOTIDE SEQUENCE [LARGE SCALE GENOMIC DNA]</scope>
    <source>
        <strain evidence="21">MN2024</strain>
        <tissue evidence="21">Gills</tissue>
    </source>
</reference>
<comment type="caution">
    <text evidence="21">The sequence shown here is derived from an EMBL/GenBank/DDBJ whole genome shotgun (WGS) entry which is preliminary data.</text>
</comment>
<evidence type="ECO:0000256" key="5">
    <source>
        <dbReference type="ARBA" id="ARBA00022692"/>
    </source>
</evidence>
<evidence type="ECO:0000256" key="8">
    <source>
        <dbReference type="ARBA" id="ARBA00022857"/>
    </source>
</evidence>
<keyword evidence="12 18" id="KW-0472">Membrane</keyword>
<dbReference type="InterPro" id="IPR020946">
    <property type="entry name" value="Flavin_mOase-like"/>
</dbReference>
<keyword evidence="22" id="KW-1185">Reference proteome</keyword>
<keyword evidence="9 20" id="KW-1133">Transmembrane helix</keyword>
<evidence type="ECO:0000256" key="13">
    <source>
        <dbReference type="ARBA" id="ARBA00045957"/>
    </source>
</evidence>
<dbReference type="GO" id="GO:0004499">
    <property type="term" value="F:N,N-dimethylaniline monooxygenase activity"/>
    <property type="evidence" value="ECO:0007669"/>
    <property type="project" value="UniProtKB-UniRule"/>
</dbReference>
<evidence type="ECO:0000256" key="7">
    <source>
        <dbReference type="ARBA" id="ARBA00022827"/>
    </source>
</evidence>
<evidence type="ECO:0000256" key="3">
    <source>
        <dbReference type="ARBA" id="ARBA00009183"/>
    </source>
</evidence>
<evidence type="ECO:0000256" key="4">
    <source>
        <dbReference type="ARBA" id="ARBA00022630"/>
    </source>
</evidence>
<comment type="similarity">
    <text evidence="3 18 19">Belongs to the FMO family.</text>
</comment>
<evidence type="ECO:0000256" key="9">
    <source>
        <dbReference type="ARBA" id="ARBA00022989"/>
    </source>
</evidence>
<keyword evidence="8 18" id="KW-0521">NADP</keyword>
<dbReference type="InterPro" id="IPR002253">
    <property type="entry name" value="Flavin_mOase_1"/>
</dbReference>
<evidence type="ECO:0000313" key="21">
    <source>
        <dbReference type="EMBL" id="KAL3872968.1"/>
    </source>
</evidence>
<dbReference type="Pfam" id="PF00743">
    <property type="entry name" value="FMO-like"/>
    <property type="match status" value="1"/>
</dbReference>
<comment type="catalytic activity">
    <reaction evidence="14">
        <text>hypotaurine + NADH + O2 + H(+) = taurine + NAD(+) + H2O</text>
        <dbReference type="Rhea" id="RHEA:74111"/>
        <dbReference type="ChEBI" id="CHEBI:15377"/>
        <dbReference type="ChEBI" id="CHEBI:15378"/>
        <dbReference type="ChEBI" id="CHEBI:15379"/>
        <dbReference type="ChEBI" id="CHEBI:57540"/>
        <dbReference type="ChEBI" id="CHEBI:57853"/>
        <dbReference type="ChEBI" id="CHEBI:57945"/>
        <dbReference type="ChEBI" id="CHEBI:507393"/>
        <dbReference type="EC" id="1.14.13.8"/>
    </reaction>
    <physiologicalReaction direction="left-to-right" evidence="14">
        <dbReference type="Rhea" id="RHEA:74112"/>
    </physiologicalReaction>
</comment>
<evidence type="ECO:0000313" key="22">
    <source>
        <dbReference type="Proteomes" id="UP001634394"/>
    </source>
</evidence>
<evidence type="ECO:0000256" key="14">
    <source>
        <dbReference type="ARBA" id="ARBA00047338"/>
    </source>
</evidence>
<feature type="transmembrane region" description="Helical" evidence="20">
    <location>
        <begin position="508"/>
        <end position="532"/>
    </location>
</feature>
<dbReference type="InterPro" id="IPR050346">
    <property type="entry name" value="FMO-like"/>
</dbReference>
<keyword evidence="5 20" id="KW-0812">Transmembrane</keyword>
<dbReference type="PRINTS" id="PR01121">
    <property type="entry name" value="FMOXYGENASE1"/>
</dbReference>
<dbReference type="InterPro" id="IPR000960">
    <property type="entry name" value="Flavin_mOase"/>
</dbReference>
<proteinExistence type="inferred from homology"/>
<dbReference type="PRINTS" id="PR00370">
    <property type="entry name" value="FMOXYGENASE"/>
</dbReference>
<comment type="function">
    <text evidence="13">Broad spectrum monooxygenase that catalyzes the oxygenation of a wide variety of nitrogen- and sulfur-containing compounds including xenobiotics. Catalyzes the S-oxygenation of hypotaurine to produce taurine, an organic osmolyte involved in cell volume regulation as well as a variety of cytoprotective and developmental processes. In vitro, catalyzes the N-oxygenation of trimethylamine (TMA) to produce trimethylamine N-oxide (TMAO) and could therefore participate to the detoxification of this compound that is generated by the action of gut microbiota from dietary precursors such as choline, choline containing compounds, betaine or L-carnitine.</text>
</comment>
<protein>
    <recommendedName>
        <fullName evidence="19">Flavin-containing monooxygenase</fullName>
        <ecNumber evidence="19">1.-.-.-</ecNumber>
    </recommendedName>
</protein>
<dbReference type="EMBL" id="JBJQND010000006">
    <property type="protein sequence ID" value="KAL3872968.1"/>
    <property type="molecule type" value="Genomic_DNA"/>
</dbReference>
<comment type="subcellular location">
    <subcellularLocation>
        <location evidence="2">Endoplasmic reticulum membrane</location>
        <topology evidence="2">Single-pass membrane protein</topology>
    </subcellularLocation>
</comment>
<evidence type="ECO:0000256" key="10">
    <source>
        <dbReference type="ARBA" id="ARBA00023002"/>
    </source>
</evidence>
<dbReference type="PIRSF" id="PIRSF000332">
    <property type="entry name" value="FMO"/>
    <property type="match status" value="1"/>
</dbReference>
<dbReference type="InterPro" id="IPR036188">
    <property type="entry name" value="FAD/NAD-bd_sf"/>
</dbReference>
<keyword evidence="7 18" id="KW-0274">FAD</keyword>
<evidence type="ECO:0000256" key="12">
    <source>
        <dbReference type="ARBA" id="ARBA00023136"/>
    </source>
</evidence>